<dbReference type="InterPro" id="IPR016137">
    <property type="entry name" value="RGS"/>
</dbReference>
<dbReference type="SUPFAM" id="SSF48097">
    <property type="entry name" value="Regulator of G-protein signaling, RGS"/>
    <property type="match status" value="4"/>
</dbReference>
<feature type="compositionally biased region" description="Basic and acidic residues" evidence="1">
    <location>
        <begin position="311"/>
        <end position="320"/>
    </location>
</feature>
<evidence type="ECO:0000313" key="3">
    <source>
        <dbReference type="Proteomes" id="UP001152795"/>
    </source>
</evidence>
<dbReference type="AlphaFoldDB" id="A0A6S7G122"/>
<evidence type="ECO:0000313" key="2">
    <source>
        <dbReference type="EMBL" id="CAB3983843.1"/>
    </source>
</evidence>
<dbReference type="Proteomes" id="UP001152795">
    <property type="component" value="Unassembled WGS sequence"/>
</dbReference>
<dbReference type="InterPro" id="IPR044926">
    <property type="entry name" value="RGS_subdomain_2"/>
</dbReference>
<gene>
    <name evidence="2" type="ORF">PACLA_8A016604</name>
</gene>
<comment type="caution">
    <text evidence="2">The sequence shown here is derived from an EMBL/GenBank/DDBJ whole genome shotgun (WGS) entry which is preliminary data.</text>
</comment>
<sequence length="1104" mass="127685">MVDLPIMGIDDSINVEDFEEFLQDEIFVDYFNTFLSLPIFPRRFLYRPRRQKFDVDPPFKNFQIDKNILSAWISTERLPLFWKTDLFLDYMLCKLLISPPESEVKTQVSQMVDEKTLRKHIGNLIGMQNFRYYTKGTMGECILNFWREAEQFRRHTRPELRRFVFREIQFKYLTNGAAYEVPDAIKWRVYGDESAGKLLKKISKNVSIFSENIFVAAQGLVVENLFKYWVPKYILHRCREMVTTFQQRRLSRAVVARHLKEIVKVNPMDTVQEDLENDTEKGVLEFIEEDDEYEKEKNAFFETNRVSSTESDNRDAERASRNGSPFLPEIKRSSTLVLASRDLKDHGRSESLKLPSLSPQSNISEANDDENSVPNERFHRKQTRQFDIKEFLKLSTPFAMTKNGETAKIKTDTHLKKHVKDTPALGEGTAILDKISATSLVQIIKPNYHEEIPKTPLSAYHTTSAIWSSEEIKSKDDHGLFLPSITADRLAGGPFKTYLKSINNLCCLAHLQFWEDVQAYIAMTTSSVVDLKFRLGRNLIVTYLQRGSIREVKLDWRLRERLCYLLRRGQVDMILSKIADGLLEVLLEPWQSFVQADKENLKNVVIMNTRRKSLCLDEAMQDGDQKEPFRTLRALDLALCLGVGDFQQMDVEEDDDVTSDSEEEQNDEDEGSLRKRRLTVVNEQAAVALVLGPVQEETLEENARRKSHFYGKVIRKPRKSSLFQSSAFKTRPPKPKKFTDILSDTVQLLWLKRFLSDHGGITPLKFWQDVERMKTQSKDSRARQTKARVIVKQYFANTDDPSKHLQCRAEIIREIPRIEHVTPAMLVSAQACVIRSLEELWFNRYLATFPEDAREEDVERYAARNTLLGLTKMASCGKTRGLWALFGHSMMTFIRGVTKKESCVGFTEFLVNECKLPPEGRKNANQGNKRIINNRVISADHLVNDLKFWLEVQRFKSIADGALACALAGNYTVDDEKLIRFKARTILDCYLESALPPRIQVNIPVEMAESIGHEFTAGIIDRGMFHDAEIYVFCTLINYWKKFLAKDTRFDVVTGKECDKKEKRRQRAKSEKEIQYLDGVPYKRVAIGPGENLRSYNVTFNVLL</sequence>
<feature type="region of interest" description="Disordered" evidence="1">
    <location>
        <begin position="347"/>
        <end position="380"/>
    </location>
</feature>
<dbReference type="InterPro" id="IPR053282">
    <property type="entry name" value="RGS_domain-containing"/>
</dbReference>
<accession>A0A6S7G122</accession>
<proteinExistence type="predicted"/>
<reference evidence="2" key="1">
    <citation type="submission" date="2020-04" db="EMBL/GenBank/DDBJ databases">
        <authorList>
            <person name="Alioto T."/>
            <person name="Alioto T."/>
            <person name="Gomez Garrido J."/>
        </authorList>
    </citation>
    <scope>NUCLEOTIDE SEQUENCE</scope>
    <source>
        <strain evidence="2">A484AB</strain>
    </source>
</reference>
<feature type="region of interest" description="Disordered" evidence="1">
    <location>
        <begin position="652"/>
        <end position="675"/>
    </location>
</feature>
<keyword evidence="3" id="KW-1185">Reference proteome</keyword>
<protein>
    <submittedName>
        <fullName evidence="2">Uncharacterized protein</fullName>
    </submittedName>
</protein>
<feature type="compositionally biased region" description="Acidic residues" evidence="1">
    <location>
        <begin position="652"/>
        <end position="670"/>
    </location>
</feature>
<dbReference type="Gene3D" id="1.10.167.10">
    <property type="entry name" value="Regulator of G-protein Signalling 4, domain 2"/>
    <property type="match status" value="4"/>
</dbReference>
<dbReference type="Pfam" id="PF00615">
    <property type="entry name" value="RGS"/>
    <property type="match status" value="1"/>
</dbReference>
<dbReference type="PROSITE" id="PS50132">
    <property type="entry name" value="RGS"/>
    <property type="match status" value="2"/>
</dbReference>
<organism evidence="2 3">
    <name type="scientific">Paramuricea clavata</name>
    <name type="common">Red gorgonian</name>
    <name type="synonym">Violescent sea-whip</name>
    <dbReference type="NCBI Taxonomy" id="317549"/>
    <lineage>
        <taxon>Eukaryota</taxon>
        <taxon>Metazoa</taxon>
        <taxon>Cnidaria</taxon>
        <taxon>Anthozoa</taxon>
        <taxon>Octocorallia</taxon>
        <taxon>Malacalcyonacea</taxon>
        <taxon>Plexauridae</taxon>
        <taxon>Paramuricea</taxon>
    </lineage>
</organism>
<dbReference type="OrthoDB" id="10013157at2759"/>
<name>A0A6S7G122_PARCT</name>
<evidence type="ECO:0000256" key="1">
    <source>
        <dbReference type="SAM" id="MobiDB-lite"/>
    </source>
</evidence>
<dbReference type="InterPro" id="IPR036305">
    <property type="entry name" value="RGS_sf"/>
</dbReference>
<dbReference type="PANTHER" id="PTHR47079:SF1">
    <property type="entry name" value="REGULATOR OF G-PROTEIN SIGNALING PROTEIN-LIKE"/>
    <property type="match status" value="1"/>
</dbReference>
<feature type="region of interest" description="Disordered" evidence="1">
    <location>
        <begin position="298"/>
        <end position="327"/>
    </location>
</feature>
<dbReference type="PANTHER" id="PTHR47079">
    <property type="entry name" value="REGULATOR OF G-PROTEIN SIGNALING PROTEIN-LIKE"/>
    <property type="match status" value="1"/>
</dbReference>
<dbReference type="EMBL" id="CACRXK020000664">
    <property type="protein sequence ID" value="CAB3983843.1"/>
    <property type="molecule type" value="Genomic_DNA"/>
</dbReference>